<feature type="transmembrane region" description="Helical" evidence="1">
    <location>
        <begin position="265"/>
        <end position="289"/>
    </location>
</feature>
<evidence type="ECO:0000313" key="3">
    <source>
        <dbReference type="Proteomes" id="UP000198287"/>
    </source>
</evidence>
<feature type="transmembrane region" description="Helical" evidence="1">
    <location>
        <begin position="12"/>
        <end position="34"/>
    </location>
</feature>
<keyword evidence="1" id="KW-1133">Transmembrane helix</keyword>
<keyword evidence="1" id="KW-0812">Transmembrane</keyword>
<evidence type="ECO:0000256" key="1">
    <source>
        <dbReference type="SAM" id="Phobius"/>
    </source>
</evidence>
<dbReference type="AlphaFoldDB" id="A0A226DP38"/>
<dbReference type="Proteomes" id="UP000198287">
    <property type="component" value="Unassembled WGS sequence"/>
</dbReference>
<gene>
    <name evidence="2" type="ORF">Fcan01_19244</name>
</gene>
<accession>A0A226DP38</accession>
<feature type="transmembrane region" description="Helical" evidence="1">
    <location>
        <begin position="107"/>
        <end position="129"/>
    </location>
</feature>
<evidence type="ECO:0000313" key="2">
    <source>
        <dbReference type="EMBL" id="OXA45996.1"/>
    </source>
</evidence>
<organism evidence="2 3">
    <name type="scientific">Folsomia candida</name>
    <name type="common">Springtail</name>
    <dbReference type="NCBI Taxonomy" id="158441"/>
    <lineage>
        <taxon>Eukaryota</taxon>
        <taxon>Metazoa</taxon>
        <taxon>Ecdysozoa</taxon>
        <taxon>Arthropoda</taxon>
        <taxon>Hexapoda</taxon>
        <taxon>Collembola</taxon>
        <taxon>Entomobryomorpha</taxon>
        <taxon>Isotomoidea</taxon>
        <taxon>Isotomidae</taxon>
        <taxon>Proisotominae</taxon>
        <taxon>Folsomia</taxon>
    </lineage>
</organism>
<comment type="caution">
    <text evidence="2">The sequence shown here is derived from an EMBL/GenBank/DDBJ whole genome shotgun (WGS) entry which is preliminary data.</text>
</comment>
<dbReference type="OrthoDB" id="8297494at2759"/>
<feature type="transmembrane region" description="Helical" evidence="1">
    <location>
        <begin position="225"/>
        <end position="245"/>
    </location>
</feature>
<feature type="transmembrane region" description="Helical" evidence="1">
    <location>
        <begin position="40"/>
        <end position="59"/>
    </location>
</feature>
<protein>
    <submittedName>
        <fullName evidence="2">Uncharacterized protein</fullName>
    </submittedName>
</protein>
<keyword evidence="3" id="KW-1185">Reference proteome</keyword>
<proteinExistence type="predicted"/>
<feature type="transmembrane region" description="Helical" evidence="1">
    <location>
        <begin position="166"/>
        <end position="195"/>
    </location>
</feature>
<keyword evidence="1" id="KW-0472">Membrane</keyword>
<sequence length="439" mass="49521">MTQKPSKDRIFRLQIVSHLAYCILIVGHLCFSPLSKARQFQGFVFLVIFIITLSGRWNYSLDPAAVQIINSANFELPAWHRVTNYILSYYTGTPALETNTETKLMKLFILATFYTIVAVIVTIPALIFLEPCSPPFLLSMRQDCASITWSGSLGAQHLALLLDVWMLIQILMGGVIEIMYILLAGIMSMLNYFVVLKRHIRVAQRTNEFEICTKHYRSIQILEKMFNGFLMVRLIPVYILLMPTLQILTQYVTVMMHDEIPMPAFLIFPLVGENTFVNNIFVFTLASWVNNISTKILREQMNAIVRCGSGGRKSSLIKAAKACTLLKIKFGSNFIESGTPLLDKVVSTEYINFGNRTPSGRGSKLIIDLNEPISSDISFFSARQGGLDGIPKIGKPHPQWLNNRISTECLKSSSTSAQKNHRPMAARRREIGGVDLWLK</sequence>
<reference evidence="2 3" key="1">
    <citation type="submission" date="2015-12" db="EMBL/GenBank/DDBJ databases">
        <title>The genome of Folsomia candida.</title>
        <authorList>
            <person name="Faddeeva A."/>
            <person name="Derks M.F."/>
            <person name="Anvar Y."/>
            <person name="Smit S."/>
            <person name="Van Straalen N."/>
            <person name="Roelofs D."/>
        </authorList>
    </citation>
    <scope>NUCLEOTIDE SEQUENCE [LARGE SCALE GENOMIC DNA]</scope>
    <source>
        <strain evidence="2 3">VU population</strain>
        <tissue evidence="2">Whole body</tissue>
    </source>
</reference>
<dbReference type="EMBL" id="LNIX01000016">
    <property type="protein sequence ID" value="OXA45996.1"/>
    <property type="molecule type" value="Genomic_DNA"/>
</dbReference>
<name>A0A226DP38_FOLCA</name>